<dbReference type="Proteomes" id="UP000324222">
    <property type="component" value="Unassembled WGS sequence"/>
</dbReference>
<accession>A0A5B7J7I9</accession>
<dbReference type="AlphaFoldDB" id="A0A5B7J7I9"/>
<proteinExistence type="predicted"/>
<comment type="caution">
    <text evidence="1">The sequence shown here is derived from an EMBL/GenBank/DDBJ whole genome shotgun (WGS) entry which is preliminary data.</text>
</comment>
<sequence length="66" mass="7448">MDDPRGRERDSRGLRATFVSLCRCPSFPCCALRHHYFDRMPAPHQLAPLCLMLRCPSSALTSQAIS</sequence>
<organism evidence="1 2">
    <name type="scientific">Portunus trituberculatus</name>
    <name type="common">Swimming crab</name>
    <name type="synonym">Neptunus trituberculatus</name>
    <dbReference type="NCBI Taxonomy" id="210409"/>
    <lineage>
        <taxon>Eukaryota</taxon>
        <taxon>Metazoa</taxon>
        <taxon>Ecdysozoa</taxon>
        <taxon>Arthropoda</taxon>
        <taxon>Crustacea</taxon>
        <taxon>Multicrustacea</taxon>
        <taxon>Malacostraca</taxon>
        <taxon>Eumalacostraca</taxon>
        <taxon>Eucarida</taxon>
        <taxon>Decapoda</taxon>
        <taxon>Pleocyemata</taxon>
        <taxon>Brachyura</taxon>
        <taxon>Eubrachyura</taxon>
        <taxon>Portunoidea</taxon>
        <taxon>Portunidae</taxon>
        <taxon>Portuninae</taxon>
        <taxon>Portunus</taxon>
    </lineage>
</organism>
<reference evidence="1 2" key="1">
    <citation type="submission" date="2019-05" db="EMBL/GenBank/DDBJ databases">
        <title>Another draft genome of Portunus trituberculatus and its Hox gene families provides insights of decapod evolution.</title>
        <authorList>
            <person name="Jeong J.-H."/>
            <person name="Song I."/>
            <person name="Kim S."/>
            <person name="Choi T."/>
            <person name="Kim D."/>
            <person name="Ryu S."/>
            <person name="Kim W."/>
        </authorList>
    </citation>
    <scope>NUCLEOTIDE SEQUENCE [LARGE SCALE GENOMIC DNA]</scope>
    <source>
        <tissue evidence="1">Muscle</tissue>
    </source>
</reference>
<evidence type="ECO:0000313" key="1">
    <source>
        <dbReference type="EMBL" id="MPC92132.1"/>
    </source>
</evidence>
<protein>
    <submittedName>
        <fullName evidence="1">Uncharacterized protein</fullName>
    </submittedName>
</protein>
<name>A0A5B7J7I9_PORTR</name>
<dbReference type="EMBL" id="VSRR010090206">
    <property type="protein sequence ID" value="MPC92132.1"/>
    <property type="molecule type" value="Genomic_DNA"/>
</dbReference>
<keyword evidence="2" id="KW-1185">Reference proteome</keyword>
<gene>
    <name evidence="1" type="ORF">E2C01_087204</name>
</gene>
<evidence type="ECO:0000313" key="2">
    <source>
        <dbReference type="Proteomes" id="UP000324222"/>
    </source>
</evidence>